<dbReference type="InterPro" id="IPR002645">
    <property type="entry name" value="STAS_dom"/>
</dbReference>
<dbReference type="EMBL" id="JAVDSG010000001">
    <property type="protein sequence ID" value="MDR6592852.1"/>
    <property type="molecule type" value="Genomic_DNA"/>
</dbReference>
<evidence type="ECO:0000313" key="4">
    <source>
        <dbReference type="EMBL" id="MDR6592852.1"/>
    </source>
</evidence>
<dbReference type="RefSeq" id="WP_310304809.1">
    <property type="nucleotide sequence ID" value="NZ_BAAAXB010000001.1"/>
</dbReference>
<accession>A0ABU1PQB6</accession>
<gene>
    <name evidence="4" type="ORF">J2S66_001236</name>
</gene>
<dbReference type="Pfam" id="PF01740">
    <property type="entry name" value="STAS"/>
    <property type="match status" value="1"/>
</dbReference>
<sequence>MSEANTRFSAGDGGTDGGVLVLRLTGEIDMSNSDELRDRAVEALDTASGALVLDLSGVTFFASSGLAALAQLRRHGAESGRQVHVVASRNVRRTLELTSMSTLLPLHDEVEDAVRAASRDEESA</sequence>
<organism evidence="4 5">
    <name type="scientific">Saccharothrix longispora</name>
    <dbReference type="NCBI Taxonomy" id="33920"/>
    <lineage>
        <taxon>Bacteria</taxon>
        <taxon>Bacillati</taxon>
        <taxon>Actinomycetota</taxon>
        <taxon>Actinomycetes</taxon>
        <taxon>Pseudonocardiales</taxon>
        <taxon>Pseudonocardiaceae</taxon>
        <taxon>Saccharothrix</taxon>
    </lineage>
</organism>
<dbReference type="InterPro" id="IPR036513">
    <property type="entry name" value="STAS_dom_sf"/>
</dbReference>
<protein>
    <recommendedName>
        <fullName evidence="2">Anti-sigma factor antagonist</fullName>
    </recommendedName>
</protein>
<dbReference type="Gene3D" id="3.30.750.24">
    <property type="entry name" value="STAS domain"/>
    <property type="match status" value="1"/>
</dbReference>
<feature type="domain" description="STAS" evidence="3">
    <location>
        <begin position="18"/>
        <end position="117"/>
    </location>
</feature>
<proteinExistence type="inferred from homology"/>
<evidence type="ECO:0000256" key="1">
    <source>
        <dbReference type="ARBA" id="ARBA00009013"/>
    </source>
</evidence>
<dbReference type="PANTHER" id="PTHR33495">
    <property type="entry name" value="ANTI-SIGMA FACTOR ANTAGONIST TM_1081-RELATED-RELATED"/>
    <property type="match status" value="1"/>
</dbReference>
<evidence type="ECO:0000256" key="2">
    <source>
        <dbReference type="RuleBase" id="RU003749"/>
    </source>
</evidence>
<comment type="caution">
    <text evidence="4">The sequence shown here is derived from an EMBL/GenBank/DDBJ whole genome shotgun (WGS) entry which is preliminary data.</text>
</comment>
<dbReference type="CDD" id="cd07043">
    <property type="entry name" value="STAS_anti-anti-sigma_factors"/>
    <property type="match status" value="1"/>
</dbReference>
<dbReference type="PROSITE" id="PS50801">
    <property type="entry name" value="STAS"/>
    <property type="match status" value="1"/>
</dbReference>
<dbReference type="Proteomes" id="UP001268819">
    <property type="component" value="Unassembled WGS sequence"/>
</dbReference>
<name>A0ABU1PQB6_9PSEU</name>
<evidence type="ECO:0000259" key="3">
    <source>
        <dbReference type="PROSITE" id="PS50801"/>
    </source>
</evidence>
<keyword evidence="5" id="KW-1185">Reference proteome</keyword>
<reference evidence="4 5" key="1">
    <citation type="submission" date="2023-07" db="EMBL/GenBank/DDBJ databases">
        <title>Sequencing the genomes of 1000 actinobacteria strains.</title>
        <authorList>
            <person name="Klenk H.-P."/>
        </authorList>
    </citation>
    <scope>NUCLEOTIDE SEQUENCE [LARGE SCALE GENOMIC DNA]</scope>
    <source>
        <strain evidence="4 5">DSM 43749</strain>
    </source>
</reference>
<evidence type="ECO:0000313" key="5">
    <source>
        <dbReference type="Proteomes" id="UP001268819"/>
    </source>
</evidence>
<dbReference type="SUPFAM" id="SSF52091">
    <property type="entry name" value="SpoIIaa-like"/>
    <property type="match status" value="1"/>
</dbReference>
<dbReference type="NCBIfam" id="TIGR00377">
    <property type="entry name" value="ant_ant_sig"/>
    <property type="match status" value="1"/>
</dbReference>
<dbReference type="InterPro" id="IPR003658">
    <property type="entry name" value="Anti-sigma_ant"/>
</dbReference>
<comment type="similarity">
    <text evidence="1 2">Belongs to the anti-sigma-factor antagonist family.</text>
</comment>
<dbReference type="PANTHER" id="PTHR33495:SF13">
    <property type="entry name" value="ANTI-SIGMA-F FACTOR ANTAGONIST RSFB"/>
    <property type="match status" value="1"/>
</dbReference>